<dbReference type="Proteomes" id="UP000000256">
    <property type="component" value="Chromosome"/>
</dbReference>
<organism evidence="2 3">
    <name type="scientific">Caldicellulosiruptor saccharolyticus (strain ATCC 43494 / DSM 8903 / Tp8T 6331)</name>
    <dbReference type="NCBI Taxonomy" id="351627"/>
    <lineage>
        <taxon>Bacteria</taxon>
        <taxon>Bacillati</taxon>
        <taxon>Bacillota</taxon>
        <taxon>Bacillota incertae sedis</taxon>
        <taxon>Caldicellulosiruptorales</taxon>
        <taxon>Caldicellulosiruptoraceae</taxon>
        <taxon>Caldicellulosiruptor</taxon>
    </lineage>
</organism>
<dbReference type="STRING" id="351627.Csac_0266"/>
<evidence type="ECO:0000256" key="1">
    <source>
        <dbReference type="SAM" id="Phobius"/>
    </source>
</evidence>
<sequence>MQKFYFFLSMIIIVLSLIWLLYFRKNGLEFTLVICAMMIAIVNILTLIWITNKRKKP</sequence>
<evidence type="ECO:0000313" key="3">
    <source>
        <dbReference type="Proteomes" id="UP000000256"/>
    </source>
</evidence>
<name>A4XG78_CALS8</name>
<keyword evidence="1" id="KW-0812">Transmembrane</keyword>
<keyword evidence="3" id="KW-1185">Reference proteome</keyword>
<evidence type="ECO:0000313" key="2">
    <source>
        <dbReference type="EMBL" id="ABP65913.1"/>
    </source>
</evidence>
<feature type="transmembrane region" description="Helical" evidence="1">
    <location>
        <begin position="30"/>
        <end position="50"/>
    </location>
</feature>
<protein>
    <submittedName>
        <fullName evidence="2">Uncharacterized protein</fullName>
    </submittedName>
</protein>
<feature type="transmembrane region" description="Helical" evidence="1">
    <location>
        <begin position="5"/>
        <end position="24"/>
    </location>
</feature>
<proteinExistence type="predicted"/>
<keyword evidence="1" id="KW-0472">Membrane</keyword>
<dbReference type="KEGG" id="csc:Csac_0266"/>
<accession>A4XG78</accession>
<keyword evidence="1" id="KW-1133">Transmembrane helix</keyword>
<gene>
    <name evidence="2" type="ordered locus">Csac_0266</name>
</gene>
<dbReference type="EMBL" id="CP000679">
    <property type="protein sequence ID" value="ABP65913.1"/>
    <property type="molecule type" value="Genomic_DNA"/>
</dbReference>
<dbReference type="HOGENOM" id="CLU_211385_0_0_9"/>
<dbReference type="AlphaFoldDB" id="A4XG78"/>
<reference evidence="2 3" key="1">
    <citation type="journal article" date="2008" name="Appl. Environ. Microbiol.">
        <title>Hydrogenomics of the extremely thermophilic bacterium Caldicellulosiruptor saccharolyticus.</title>
        <authorList>
            <person name="van de Werken H.J."/>
            <person name="Verhaart M.R."/>
            <person name="VanFossen A.L."/>
            <person name="Willquist K."/>
            <person name="Lewis D.L."/>
            <person name="Nichols J.D."/>
            <person name="Goorissen H.P."/>
            <person name="Mongodin E.F."/>
            <person name="Nelson K.E."/>
            <person name="van Niel E.W."/>
            <person name="Stams A.J."/>
            <person name="Ward D.E."/>
            <person name="de Vos W.M."/>
            <person name="van der Oost J."/>
            <person name="Kelly R.M."/>
            <person name="Kengen S.W."/>
        </authorList>
    </citation>
    <scope>NUCLEOTIDE SEQUENCE [LARGE SCALE GENOMIC DNA]</scope>
    <source>
        <strain evidence="3">ATCC 43494 / DSM 8903 / Tp8T 6331</strain>
    </source>
</reference>